<dbReference type="AlphaFoldDB" id="A0A2M9YP19"/>
<dbReference type="PRINTS" id="PR00412">
    <property type="entry name" value="EPOXHYDRLASE"/>
</dbReference>
<feature type="transmembrane region" description="Helical" evidence="1">
    <location>
        <begin position="12"/>
        <end position="32"/>
    </location>
</feature>
<dbReference type="Pfam" id="PF00561">
    <property type="entry name" value="Abhydrolase_1"/>
    <property type="match status" value="2"/>
</dbReference>
<keyword evidence="1" id="KW-0812">Transmembrane</keyword>
<gene>
    <name evidence="4" type="ORF">CH376_00205</name>
    <name evidence="3" type="ORF">CH380_10905</name>
</gene>
<feature type="domain" description="AB hydrolase-1" evidence="2">
    <location>
        <begin position="238"/>
        <end position="300"/>
    </location>
</feature>
<accession>A0A2M9YP19</accession>
<dbReference type="Proteomes" id="UP000232188">
    <property type="component" value="Unassembled WGS sequence"/>
</dbReference>
<organism evidence="3 6">
    <name type="scientific">Leptospira adleri</name>
    <dbReference type="NCBI Taxonomy" id="2023186"/>
    <lineage>
        <taxon>Bacteria</taxon>
        <taxon>Pseudomonadati</taxon>
        <taxon>Spirochaetota</taxon>
        <taxon>Spirochaetia</taxon>
        <taxon>Leptospirales</taxon>
        <taxon>Leptospiraceae</taxon>
        <taxon>Leptospira</taxon>
    </lineage>
</organism>
<sequence>MILNVSFLQCRVSVLWIVLFFSSCKFLGVGSIPTEELKSKYADFESEFIEIENVNLHYRDEGSGPAVVLLHGVCSSLHTWDDWTKILKTKYRVIRLDLPGHGLTEIGEEESVLKTEGMISLLEKFRERLKIEKFHIVGNSLGGLIAWRYALDHPNRVDRLILLNSVGYPQPLPELVAVGSHPIVQPLMKISTPRFVVSRGVRQAYGDPSKLKQEVEERYVELSMKKGNRSSIVKIFKEQRDGFQDEAMGKRISEIKKPTLVMWGTEDHWLSYEYFPNWKRDLPDAKFIVYDGVGHIPMEEIPERSAKDLDLFLSAKDSMAFRKRKK</sequence>
<dbReference type="SUPFAM" id="SSF53474">
    <property type="entry name" value="alpha/beta-Hydrolases"/>
    <property type="match status" value="1"/>
</dbReference>
<keyword evidence="5" id="KW-1185">Reference proteome</keyword>
<dbReference type="InterPro" id="IPR000073">
    <property type="entry name" value="AB_hydrolase_1"/>
</dbReference>
<evidence type="ECO:0000256" key="1">
    <source>
        <dbReference type="SAM" id="Phobius"/>
    </source>
</evidence>
<dbReference type="RefSeq" id="WP_100785780.1">
    <property type="nucleotide sequence ID" value="NZ_NPDU01000001.1"/>
</dbReference>
<reference evidence="5 6" key="1">
    <citation type="submission" date="2017-07" db="EMBL/GenBank/DDBJ databases">
        <title>Leptospira spp. isolated from tropical soils.</title>
        <authorList>
            <person name="Thibeaux R."/>
            <person name="Iraola G."/>
            <person name="Ferres I."/>
            <person name="Bierque E."/>
            <person name="Girault D."/>
            <person name="Soupe-Gilbert M.-E."/>
            <person name="Picardeau M."/>
            <person name="Goarant C."/>
        </authorList>
    </citation>
    <scope>NUCLEOTIDE SEQUENCE [LARGE SCALE GENOMIC DNA]</scope>
    <source>
        <strain evidence="3 6">FH2-B-C1</strain>
        <strain evidence="4 5">FH2-B-D1</strain>
    </source>
</reference>
<dbReference type="Proteomes" id="UP000232149">
    <property type="component" value="Unassembled WGS sequence"/>
</dbReference>
<evidence type="ECO:0000313" key="6">
    <source>
        <dbReference type="Proteomes" id="UP000232188"/>
    </source>
</evidence>
<evidence type="ECO:0000313" key="5">
    <source>
        <dbReference type="Proteomes" id="UP000232149"/>
    </source>
</evidence>
<dbReference type="Gene3D" id="3.40.50.1820">
    <property type="entry name" value="alpha/beta hydrolase"/>
    <property type="match status" value="1"/>
</dbReference>
<proteinExistence type="predicted"/>
<comment type="caution">
    <text evidence="3">The sequence shown here is derived from an EMBL/GenBank/DDBJ whole genome shotgun (WGS) entry which is preliminary data.</text>
</comment>
<keyword evidence="1" id="KW-0472">Membrane</keyword>
<keyword evidence="1" id="KW-1133">Transmembrane helix</keyword>
<dbReference type="PANTHER" id="PTHR43689">
    <property type="entry name" value="HYDROLASE"/>
    <property type="match status" value="1"/>
</dbReference>
<evidence type="ECO:0000259" key="2">
    <source>
        <dbReference type="Pfam" id="PF00561"/>
    </source>
</evidence>
<evidence type="ECO:0000313" key="4">
    <source>
        <dbReference type="EMBL" id="PJZ63886.1"/>
    </source>
</evidence>
<dbReference type="InterPro" id="IPR029058">
    <property type="entry name" value="AB_hydrolase_fold"/>
</dbReference>
<dbReference type="PRINTS" id="PR00111">
    <property type="entry name" value="ABHYDROLASE"/>
</dbReference>
<protein>
    <submittedName>
        <fullName evidence="3">Alpha/beta hydrolase</fullName>
    </submittedName>
</protein>
<name>A0A2M9YP19_9LEPT</name>
<dbReference type="GO" id="GO:0016787">
    <property type="term" value="F:hydrolase activity"/>
    <property type="evidence" value="ECO:0007669"/>
    <property type="project" value="UniProtKB-KW"/>
</dbReference>
<dbReference type="PANTHER" id="PTHR43689:SF8">
    <property type="entry name" value="ALPHA_BETA-HYDROLASES SUPERFAMILY PROTEIN"/>
    <property type="match status" value="1"/>
</dbReference>
<feature type="domain" description="AB hydrolase-1" evidence="2">
    <location>
        <begin position="65"/>
        <end position="174"/>
    </location>
</feature>
<evidence type="ECO:0000313" key="3">
    <source>
        <dbReference type="EMBL" id="PJZ53306.1"/>
    </source>
</evidence>
<dbReference type="EMBL" id="NPDU01000001">
    <property type="protein sequence ID" value="PJZ63886.1"/>
    <property type="molecule type" value="Genomic_DNA"/>
</dbReference>
<dbReference type="InterPro" id="IPR000639">
    <property type="entry name" value="Epox_hydrolase-like"/>
</dbReference>
<keyword evidence="3" id="KW-0378">Hydrolase</keyword>
<dbReference type="EMBL" id="NPDV01000008">
    <property type="protein sequence ID" value="PJZ53306.1"/>
    <property type="molecule type" value="Genomic_DNA"/>
</dbReference>